<evidence type="ECO:0000256" key="3">
    <source>
        <dbReference type="ARBA" id="ARBA00023163"/>
    </source>
</evidence>
<dbReference type="CDD" id="cd06267">
    <property type="entry name" value="PBP1_LacI_sugar_binding-like"/>
    <property type="match status" value="1"/>
</dbReference>
<protein>
    <submittedName>
        <fullName evidence="6">LacI family DNA-binding transcriptional regulator</fullName>
    </submittedName>
</protein>
<dbReference type="Pfam" id="PF13377">
    <property type="entry name" value="Peripla_BP_3"/>
    <property type="match status" value="1"/>
</dbReference>
<dbReference type="Gene3D" id="3.40.50.2300">
    <property type="match status" value="2"/>
</dbReference>
<dbReference type="GO" id="GO:0003700">
    <property type="term" value="F:DNA-binding transcription factor activity"/>
    <property type="evidence" value="ECO:0007669"/>
    <property type="project" value="TreeGrafter"/>
</dbReference>
<evidence type="ECO:0000259" key="5">
    <source>
        <dbReference type="PROSITE" id="PS50932"/>
    </source>
</evidence>
<organism evidence="6 7">
    <name type="scientific">Paenibacillus sabuli</name>
    <dbReference type="NCBI Taxonomy" id="2772509"/>
    <lineage>
        <taxon>Bacteria</taxon>
        <taxon>Bacillati</taxon>
        <taxon>Bacillota</taxon>
        <taxon>Bacilli</taxon>
        <taxon>Bacillales</taxon>
        <taxon>Paenibacillaceae</taxon>
        <taxon>Paenibacillus</taxon>
    </lineage>
</organism>
<dbReference type="Gene3D" id="1.10.260.40">
    <property type="entry name" value="lambda repressor-like DNA-binding domains"/>
    <property type="match status" value="1"/>
</dbReference>
<evidence type="ECO:0000313" key="6">
    <source>
        <dbReference type="EMBL" id="MBD2844103.1"/>
    </source>
</evidence>
<evidence type="ECO:0000256" key="1">
    <source>
        <dbReference type="ARBA" id="ARBA00023015"/>
    </source>
</evidence>
<keyword evidence="1" id="KW-0805">Transcription regulation</keyword>
<evidence type="ECO:0000256" key="4">
    <source>
        <dbReference type="SAM" id="MobiDB-lite"/>
    </source>
</evidence>
<dbReference type="PANTHER" id="PTHR30146:SF33">
    <property type="entry name" value="TRANSCRIPTIONAL REGULATOR"/>
    <property type="match status" value="1"/>
</dbReference>
<dbReference type="Pfam" id="PF00356">
    <property type="entry name" value="LacI"/>
    <property type="match status" value="1"/>
</dbReference>
<dbReference type="EMBL" id="JACXIZ010000007">
    <property type="protein sequence ID" value="MBD2844103.1"/>
    <property type="molecule type" value="Genomic_DNA"/>
</dbReference>
<feature type="domain" description="HTH lacI-type" evidence="5">
    <location>
        <begin position="2"/>
        <end position="56"/>
    </location>
</feature>
<dbReference type="AlphaFoldDB" id="A0A927BRF4"/>
<dbReference type="RefSeq" id="WP_190914455.1">
    <property type="nucleotide sequence ID" value="NZ_JACXIZ010000007.1"/>
</dbReference>
<sequence>MATRQQVAERAGVSVAVVSYVLNNRKIVKEETRRKVLEAIRELGYRPNQTARSLKTKQTRQIAVLIHYIGNPFEAGLLLHIEATAKRHGYFIFVQTYEPAREEELRAMLIGRVDGVLLLGHALAAESLDDFRALGIPVVSAMQPADGAADASTDGTAGGTTGEAGLPSIDVDWQPAMRRLIRHLREQGHTRIAFMTDATPGSPLGVRAAAFASALGDEGLTPATSPLDGGGRFERARETLDDRLATQPAPAFTALVCANDLMAAGCLAACRDRGRRVPQELAIAGCEDILMSSQTDPPLTAIHYPRQAAGEQAMEMLLAAIAKTPIAGARLPGELIVRGSTSIR</sequence>
<name>A0A927BRF4_9BACL</name>
<dbReference type="InterPro" id="IPR028082">
    <property type="entry name" value="Peripla_BP_I"/>
</dbReference>
<dbReference type="InterPro" id="IPR010982">
    <property type="entry name" value="Lambda_DNA-bd_dom_sf"/>
</dbReference>
<dbReference type="CDD" id="cd01392">
    <property type="entry name" value="HTH_LacI"/>
    <property type="match status" value="1"/>
</dbReference>
<proteinExistence type="predicted"/>
<dbReference type="SMART" id="SM00354">
    <property type="entry name" value="HTH_LACI"/>
    <property type="match status" value="1"/>
</dbReference>
<keyword evidence="3" id="KW-0804">Transcription</keyword>
<evidence type="ECO:0000256" key="2">
    <source>
        <dbReference type="ARBA" id="ARBA00023125"/>
    </source>
</evidence>
<feature type="region of interest" description="Disordered" evidence="4">
    <location>
        <begin position="147"/>
        <end position="168"/>
    </location>
</feature>
<accession>A0A927BRF4</accession>
<dbReference type="InterPro" id="IPR046335">
    <property type="entry name" value="LacI/GalR-like_sensor"/>
</dbReference>
<dbReference type="GO" id="GO:0000976">
    <property type="term" value="F:transcription cis-regulatory region binding"/>
    <property type="evidence" value="ECO:0007669"/>
    <property type="project" value="TreeGrafter"/>
</dbReference>
<reference evidence="6" key="1">
    <citation type="submission" date="2020-09" db="EMBL/GenBank/DDBJ databases">
        <title>A novel bacterium of genus Paenibacillus, isolated from South China Sea.</title>
        <authorList>
            <person name="Huang H."/>
            <person name="Mo K."/>
            <person name="Hu Y."/>
        </authorList>
    </citation>
    <scope>NUCLEOTIDE SEQUENCE</scope>
    <source>
        <strain evidence="6">IB182496</strain>
    </source>
</reference>
<dbReference type="PROSITE" id="PS50932">
    <property type="entry name" value="HTH_LACI_2"/>
    <property type="match status" value="1"/>
</dbReference>
<dbReference type="SUPFAM" id="SSF53822">
    <property type="entry name" value="Periplasmic binding protein-like I"/>
    <property type="match status" value="1"/>
</dbReference>
<dbReference type="InterPro" id="IPR000843">
    <property type="entry name" value="HTH_LacI"/>
</dbReference>
<keyword evidence="7" id="KW-1185">Reference proteome</keyword>
<dbReference type="PANTHER" id="PTHR30146">
    <property type="entry name" value="LACI-RELATED TRANSCRIPTIONAL REPRESSOR"/>
    <property type="match status" value="1"/>
</dbReference>
<dbReference type="Proteomes" id="UP000621560">
    <property type="component" value="Unassembled WGS sequence"/>
</dbReference>
<dbReference type="SUPFAM" id="SSF47413">
    <property type="entry name" value="lambda repressor-like DNA-binding domains"/>
    <property type="match status" value="1"/>
</dbReference>
<keyword evidence="2 6" id="KW-0238">DNA-binding</keyword>
<gene>
    <name evidence="6" type="ORF">IDH44_02800</name>
</gene>
<evidence type="ECO:0000313" key="7">
    <source>
        <dbReference type="Proteomes" id="UP000621560"/>
    </source>
</evidence>
<comment type="caution">
    <text evidence="6">The sequence shown here is derived from an EMBL/GenBank/DDBJ whole genome shotgun (WGS) entry which is preliminary data.</text>
</comment>